<dbReference type="InterPro" id="IPR013154">
    <property type="entry name" value="ADH-like_N"/>
</dbReference>
<dbReference type="GO" id="GO:0070402">
    <property type="term" value="F:NADPH binding"/>
    <property type="evidence" value="ECO:0007669"/>
    <property type="project" value="TreeGrafter"/>
</dbReference>
<dbReference type="Gene3D" id="3.90.180.10">
    <property type="entry name" value="Medium-chain alcohol dehydrogenases, catalytic domain"/>
    <property type="match status" value="1"/>
</dbReference>
<dbReference type="SUPFAM" id="SSF51735">
    <property type="entry name" value="NAD(P)-binding Rossmann-fold domains"/>
    <property type="match status" value="1"/>
</dbReference>
<dbReference type="RefSeq" id="WP_054088074.1">
    <property type="nucleotide sequence ID" value="NZ_LGLN01000093.1"/>
</dbReference>
<proteinExistence type="predicted"/>
<dbReference type="AlphaFoldDB" id="A0A0N0GCD9"/>
<dbReference type="Gene3D" id="3.40.50.720">
    <property type="entry name" value="NAD(P)-binding Rossmann-like Domain"/>
    <property type="match status" value="1"/>
</dbReference>
<evidence type="ECO:0000259" key="3">
    <source>
        <dbReference type="SMART" id="SM00829"/>
    </source>
</evidence>
<dbReference type="PATRIC" id="fig|81035.3.peg.5417"/>
<evidence type="ECO:0000313" key="4">
    <source>
        <dbReference type="EMBL" id="KPC24173.1"/>
    </source>
</evidence>
<dbReference type="SUPFAM" id="SSF50129">
    <property type="entry name" value="GroES-like"/>
    <property type="match status" value="1"/>
</dbReference>
<accession>A0A0N0GCD9</accession>
<dbReference type="GO" id="GO:0016651">
    <property type="term" value="F:oxidoreductase activity, acting on NAD(P)H"/>
    <property type="evidence" value="ECO:0007669"/>
    <property type="project" value="TreeGrafter"/>
</dbReference>
<evidence type="ECO:0000256" key="1">
    <source>
        <dbReference type="ARBA" id="ARBA00022857"/>
    </source>
</evidence>
<dbReference type="InterPro" id="IPR036291">
    <property type="entry name" value="NAD(P)-bd_dom_sf"/>
</dbReference>
<evidence type="ECO:0000256" key="2">
    <source>
        <dbReference type="ARBA" id="ARBA00023002"/>
    </source>
</evidence>
<keyword evidence="2" id="KW-0560">Oxidoreductase</keyword>
<organism evidence="4 5">
    <name type="scientific">Pseudomonas syringae pv. cilantro</name>
    <dbReference type="NCBI Taxonomy" id="81035"/>
    <lineage>
        <taxon>Bacteria</taxon>
        <taxon>Pseudomonadati</taxon>
        <taxon>Pseudomonadota</taxon>
        <taxon>Gammaproteobacteria</taxon>
        <taxon>Pseudomonadales</taxon>
        <taxon>Pseudomonadaceae</taxon>
        <taxon>Pseudomonas</taxon>
        <taxon>Pseudomonas syringae</taxon>
    </lineage>
</organism>
<dbReference type="InterPro" id="IPR011032">
    <property type="entry name" value="GroES-like_sf"/>
</dbReference>
<protein>
    <submittedName>
        <fullName evidence="4">Putative oxidoreductase</fullName>
    </submittedName>
</protein>
<dbReference type="Pfam" id="PF00107">
    <property type="entry name" value="ADH_zinc_N"/>
    <property type="match status" value="1"/>
</dbReference>
<dbReference type="InterPro" id="IPR020843">
    <property type="entry name" value="ER"/>
</dbReference>
<keyword evidence="1" id="KW-0521">NADP</keyword>
<name>A0A0N0GCD9_PSESX</name>
<evidence type="ECO:0000313" key="5">
    <source>
        <dbReference type="Proteomes" id="UP000037891"/>
    </source>
</evidence>
<dbReference type="PANTHER" id="PTHR48106:SF5">
    <property type="entry name" value="ZINC-CONTAINING ALCOHOL DEHYDROGENASE"/>
    <property type="match status" value="1"/>
</dbReference>
<dbReference type="CDD" id="cd08268">
    <property type="entry name" value="MDR2"/>
    <property type="match status" value="1"/>
</dbReference>
<reference evidence="4 5" key="1">
    <citation type="submission" date="2015-07" db="EMBL/GenBank/DDBJ databases">
        <authorList>
            <person name="Noorani M."/>
        </authorList>
    </citation>
    <scope>NUCLEOTIDE SEQUENCE [LARGE SCALE GENOMIC DNA]</scope>
    <source>
        <strain evidence="4 5">0788_9</strain>
    </source>
</reference>
<dbReference type="PANTHER" id="PTHR48106">
    <property type="entry name" value="QUINONE OXIDOREDUCTASE PIG3-RELATED"/>
    <property type="match status" value="1"/>
</dbReference>
<comment type="caution">
    <text evidence="4">The sequence shown here is derived from an EMBL/GenBank/DDBJ whole genome shotgun (WGS) entry which is preliminary data.</text>
</comment>
<feature type="domain" description="Enoyl reductase (ER)" evidence="3">
    <location>
        <begin position="11"/>
        <end position="327"/>
    </location>
</feature>
<gene>
    <name evidence="4" type="ORF">ABJ99_5038</name>
</gene>
<reference evidence="4 5" key="2">
    <citation type="submission" date="2015-10" db="EMBL/GenBank/DDBJ databases">
        <title>Comparative genomics and high-throughput reverse genetic screens identify a new phytobacterial MAMP and an Arabidopsis receptor required for immune elicitation.</title>
        <authorList>
            <person name="Mott G.A."/>
            <person name="Thakur S."/>
            <person name="Wang P.W."/>
            <person name="Desveaux D."/>
            <person name="Guttman D.S."/>
        </authorList>
    </citation>
    <scope>NUCLEOTIDE SEQUENCE [LARGE SCALE GENOMIC DNA]</scope>
    <source>
        <strain evidence="4 5">0788_9</strain>
    </source>
</reference>
<sequence>MTRVVRFNQYGGPEVLTIDDIDVSEPGGGEVTIAVKAIGLNRAEAMFRAGQYLEEAAFPSRLGYEAAGIVESVGANVDLFAPGDIVSLIPPSSIATWGTYAELAVVPAAMLVKHPSNLSFVEAAAVWMQYVTAWGALVHVAQLQAGEFVLITAASSSVGLAAIQIANQVGAIPIAVSRTRTKCAQLLEAGAAYAVASEDEDFVQQIEKITEGVGTRVIFDPVGGPFLERLVEVASVGGIVLVYGALSPEPAPFPLFKVLGKSLTLRGYLLHEISSRPALLEAAKAYVVAGLEAGTLRPVIARTFPFEQIVEAHRYLEAGDQFGKVVVTVGADT</sequence>
<dbReference type="EMBL" id="LGLN01000093">
    <property type="protein sequence ID" value="KPC24173.1"/>
    <property type="molecule type" value="Genomic_DNA"/>
</dbReference>
<dbReference type="InterPro" id="IPR013149">
    <property type="entry name" value="ADH-like_C"/>
</dbReference>
<dbReference type="SMART" id="SM00829">
    <property type="entry name" value="PKS_ER"/>
    <property type="match status" value="1"/>
</dbReference>
<dbReference type="Proteomes" id="UP000037891">
    <property type="component" value="Unassembled WGS sequence"/>
</dbReference>
<dbReference type="Pfam" id="PF08240">
    <property type="entry name" value="ADH_N"/>
    <property type="match status" value="1"/>
</dbReference>